<organism evidence="1">
    <name type="scientific">marine metagenome</name>
    <dbReference type="NCBI Taxonomy" id="408172"/>
    <lineage>
        <taxon>unclassified sequences</taxon>
        <taxon>metagenomes</taxon>
        <taxon>ecological metagenomes</taxon>
    </lineage>
</organism>
<evidence type="ECO:0000313" key="1">
    <source>
        <dbReference type="EMBL" id="SVA55714.1"/>
    </source>
</evidence>
<proteinExistence type="predicted"/>
<name>A0A381WTA0_9ZZZZ</name>
<reference evidence="1" key="1">
    <citation type="submission" date="2018-05" db="EMBL/GenBank/DDBJ databases">
        <authorList>
            <person name="Lanie J.A."/>
            <person name="Ng W.-L."/>
            <person name="Kazmierczak K.M."/>
            <person name="Andrzejewski T.M."/>
            <person name="Davidsen T.M."/>
            <person name="Wayne K.J."/>
            <person name="Tettelin H."/>
            <person name="Glass J.I."/>
            <person name="Rusch D."/>
            <person name="Podicherti R."/>
            <person name="Tsui H.-C.T."/>
            <person name="Winkler M.E."/>
        </authorList>
    </citation>
    <scope>NUCLEOTIDE SEQUENCE</scope>
</reference>
<protein>
    <submittedName>
        <fullName evidence="1">Uncharacterized protein</fullName>
    </submittedName>
</protein>
<accession>A0A381WTA0</accession>
<dbReference type="AlphaFoldDB" id="A0A381WTA0"/>
<feature type="non-terminal residue" evidence="1">
    <location>
        <position position="1"/>
    </location>
</feature>
<dbReference type="EMBL" id="UINC01012809">
    <property type="protein sequence ID" value="SVA55714.1"/>
    <property type="molecule type" value="Genomic_DNA"/>
</dbReference>
<sequence length="57" mass="6414">VTPANPLGSFDLKVVNPDTQEVVAKEAFVSVARRYTIIRILFVLLKEPLFAMLPTKR</sequence>
<gene>
    <name evidence="1" type="ORF">METZ01_LOCUS108568</name>
</gene>